<dbReference type="AlphaFoldDB" id="A0A445DPL2"/>
<keyword evidence="10" id="KW-1185">Reference proteome</keyword>
<dbReference type="PROSITE" id="PS51671">
    <property type="entry name" value="ACT"/>
    <property type="match status" value="1"/>
</dbReference>
<dbReference type="GO" id="GO:0003700">
    <property type="term" value="F:DNA-binding transcription factor activity"/>
    <property type="evidence" value="ECO:0007669"/>
    <property type="project" value="TreeGrafter"/>
</dbReference>
<dbReference type="GO" id="GO:0046983">
    <property type="term" value="F:protein dimerization activity"/>
    <property type="evidence" value="ECO:0007669"/>
    <property type="project" value="InterPro"/>
</dbReference>
<keyword evidence="2" id="KW-0805">Transcription regulation</keyword>
<keyword evidence="4" id="KW-0539">Nucleus</keyword>
<feature type="domain" description="BHLH" evidence="7">
    <location>
        <begin position="295"/>
        <end position="344"/>
    </location>
</feature>
<dbReference type="Proteomes" id="UP000289738">
    <property type="component" value="Chromosome A03"/>
</dbReference>
<dbReference type="STRING" id="3818.A0A445DPL2"/>
<dbReference type="GO" id="GO:0043565">
    <property type="term" value="F:sequence-specific DNA binding"/>
    <property type="evidence" value="ECO:0007669"/>
    <property type="project" value="TreeGrafter"/>
</dbReference>
<dbReference type="Gramene" id="arahy.Tifrunner.gnm2.ann2.Ah03g507400.1">
    <property type="protein sequence ID" value="arahy.Tifrunner.gnm2.ann2.Ah03g507400.1-CDS"/>
    <property type="gene ID" value="arahy.Tifrunner.gnm2.ann2.Ah03g507400"/>
</dbReference>
<evidence type="ECO:0000256" key="2">
    <source>
        <dbReference type="ARBA" id="ARBA00023015"/>
    </source>
</evidence>
<sequence>MSDSTVLEWLRPFVEAKAWDFVVVWKYGDDPTSFFEWLGCCCSGSCGESIEDAKKLKDEETDEKQNDIDSSSICKDAHFQHPIRTKACKALYQLPFAMSLYSGVHGEVAISQQPKWLTHGEEIGTQVLIPVVGGLVELFTTKLVPKDNNILEFIRAHCYVSLKQEAICAQHHTDVNFSENLSSEEQYTQSSPQLASTLTDGVHLLAANWCKSDPYIEEPSSGSNPSSEYTSFDSKFVCLTHHEYLGESVKLSPTCKTERPKYNETSGKQQGTLSSYCGNGKRNKTKSVRVPPKEGYHAKNLATERRRRNKIKNGLFTLRSLVPKITKMDRASILADAIDYIKELHGQVEDLKDEVRNLEVEDCEKNTPQSIMPTSKEQGENRTLLAELNQSSSNSTKQIEMKMQTEVNHISRTEFLLKVCWEQKPGGFSRLMEVINSFGFQVETANMTTIDGKAQIILTVEAAKEGIHPTKLKDFLTEQTG</sequence>
<evidence type="ECO:0000256" key="1">
    <source>
        <dbReference type="ARBA" id="ARBA00004123"/>
    </source>
</evidence>
<feature type="compositionally biased region" description="Polar residues" evidence="6">
    <location>
        <begin position="263"/>
        <end position="277"/>
    </location>
</feature>
<evidence type="ECO:0000256" key="3">
    <source>
        <dbReference type="ARBA" id="ARBA00023163"/>
    </source>
</evidence>
<evidence type="ECO:0000313" key="9">
    <source>
        <dbReference type="EMBL" id="RYR65104.1"/>
    </source>
</evidence>
<dbReference type="PROSITE" id="PS50888">
    <property type="entry name" value="BHLH"/>
    <property type="match status" value="1"/>
</dbReference>
<dbReference type="InterPro" id="IPR036638">
    <property type="entry name" value="HLH_DNA-bd_sf"/>
</dbReference>
<keyword evidence="3" id="KW-0804">Transcription</keyword>
<comment type="caution">
    <text evidence="9">The sequence shown here is derived from an EMBL/GenBank/DDBJ whole genome shotgun (WGS) entry which is preliminary data.</text>
</comment>
<dbReference type="EMBL" id="SDMP01000003">
    <property type="protein sequence ID" value="RYR65104.1"/>
    <property type="molecule type" value="Genomic_DNA"/>
</dbReference>
<dbReference type="Pfam" id="PF14215">
    <property type="entry name" value="bHLH-MYC_N"/>
    <property type="match status" value="1"/>
</dbReference>
<proteinExistence type="predicted"/>
<evidence type="ECO:0000256" key="6">
    <source>
        <dbReference type="SAM" id="MobiDB-lite"/>
    </source>
</evidence>
<dbReference type="InterPro" id="IPR051358">
    <property type="entry name" value="TF_AMS/ICE1/BHLH6-like"/>
</dbReference>
<dbReference type="GO" id="GO:0005634">
    <property type="term" value="C:nucleus"/>
    <property type="evidence" value="ECO:0007669"/>
    <property type="project" value="UniProtKB-SubCell"/>
</dbReference>
<name>A0A445DPL2_ARAHY</name>
<dbReference type="InterPro" id="IPR002912">
    <property type="entry name" value="ACT_dom"/>
</dbReference>
<evidence type="ECO:0000256" key="4">
    <source>
        <dbReference type="ARBA" id="ARBA00023242"/>
    </source>
</evidence>
<dbReference type="PANTHER" id="PTHR31945:SF63">
    <property type="entry name" value="TRANSCRIPTION FACTOR BHLH90"/>
    <property type="match status" value="1"/>
</dbReference>
<dbReference type="OrthoDB" id="1890947at2759"/>
<dbReference type="InterPro" id="IPR011598">
    <property type="entry name" value="bHLH_dom"/>
</dbReference>
<feature type="domain" description="ACT" evidence="8">
    <location>
        <begin position="416"/>
        <end position="481"/>
    </location>
</feature>
<dbReference type="SUPFAM" id="SSF47459">
    <property type="entry name" value="HLH, helix-loop-helix DNA-binding domain"/>
    <property type="match status" value="1"/>
</dbReference>
<gene>
    <name evidence="9" type="ORF">Ahy_A03g011096</name>
</gene>
<evidence type="ECO:0000256" key="5">
    <source>
        <dbReference type="SAM" id="Coils"/>
    </source>
</evidence>
<evidence type="ECO:0000259" key="7">
    <source>
        <dbReference type="PROSITE" id="PS50888"/>
    </source>
</evidence>
<protein>
    <recommendedName>
        <fullName evidence="11">BHLH domain-containing protein</fullName>
    </recommendedName>
</protein>
<evidence type="ECO:0000259" key="8">
    <source>
        <dbReference type="PROSITE" id="PS51671"/>
    </source>
</evidence>
<feature type="region of interest" description="Disordered" evidence="6">
    <location>
        <begin position="257"/>
        <end position="289"/>
    </location>
</feature>
<dbReference type="SMART" id="SM00353">
    <property type="entry name" value="HLH"/>
    <property type="match status" value="1"/>
</dbReference>
<reference evidence="9 10" key="1">
    <citation type="submission" date="2019-01" db="EMBL/GenBank/DDBJ databases">
        <title>Sequencing of cultivated peanut Arachis hypogaea provides insights into genome evolution and oil improvement.</title>
        <authorList>
            <person name="Chen X."/>
        </authorList>
    </citation>
    <scope>NUCLEOTIDE SEQUENCE [LARGE SCALE GENOMIC DNA]</scope>
    <source>
        <strain evidence="10">cv. Fuhuasheng</strain>
        <tissue evidence="9">Leaves</tissue>
    </source>
</reference>
<feature type="coiled-coil region" evidence="5">
    <location>
        <begin position="334"/>
        <end position="361"/>
    </location>
</feature>
<accession>A0A445DPL2</accession>
<dbReference type="PANTHER" id="PTHR31945">
    <property type="entry name" value="TRANSCRIPTION FACTOR SCREAM2-RELATED"/>
    <property type="match status" value="1"/>
</dbReference>
<dbReference type="Pfam" id="PF00010">
    <property type="entry name" value="HLH"/>
    <property type="match status" value="1"/>
</dbReference>
<dbReference type="Gene3D" id="4.10.280.10">
    <property type="entry name" value="Helix-loop-helix DNA-binding domain"/>
    <property type="match status" value="1"/>
</dbReference>
<comment type="subcellular location">
    <subcellularLocation>
        <location evidence="1">Nucleus</location>
    </subcellularLocation>
</comment>
<evidence type="ECO:0000313" key="10">
    <source>
        <dbReference type="Proteomes" id="UP000289738"/>
    </source>
</evidence>
<evidence type="ECO:0008006" key="11">
    <source>
        <dbReference type="Google" id="ProtNLM"/>
    </source>
</evidence>
<keyword evidence="5" id="KW-0175">Coiled coil</keyword>
<organism evidence="9 10">
    <name type="scientific">Arachis hypogaea</name>
    <name type="common">Peanut</name>
    <dbReference type="NCBI Taxonomy" id="3818"/>
    <lineage>
        <taxon>Eukaryota</taxon>
        <taxon>Viridiplantae</taxon>
        <taxon>Streptophyta</taxon>
        <taxon>Embryophyta</taxon>
        <taxon>Tracheophyta</taxon>
        <taxon>Spermatophyta</taxon>
        <taxon>Magnoliopsida</taxon>
        <taxon>eudicotyledons</taxon>
        <taxon>Gunneridae</taxon>
        <taxon>Pentapetalae</taxon>
        <taxon>rosids</taxon>
        <taxon>fabids</taxon>
        <taxon>Fabales</taxon>
        <taxon>Fabaceae</taxon>
        <taxon>Papilionoideae</taxon>
        <taxon>50 kb inversion clade</taxon>
        <taxon>dalbergioids sensu lato</taxon>
        <taxon>Dalbergieae</taxon>
        <taxon>Pterocarpus clade</taxon>
        <taxon>Arachis</taxon>
    </lineage>
</organism>
<dbReference type="InterPro" id="IPR025610">
    <property type="entry name" value="MYC/MYB_N"/>
</dbReference>